<evidence type="ECO:0000313" key="2">
    <source>
        <dbReference type="Proteomes" id="UP001286313"/>
    </source>
</evidence>
<accession>A0AAE1L290</accession>
<name>A0AAE1L290_PETCI</name>
<protein>
    <submittedName>
        <fullName evidence="1">Uncharacterized protein</fullName>
    </submittedName>
</protein>
<dbReference type="EMBL" id="JAWQEG010000432">
    <property type="protein sequence ID" value="KAK3890290.1"/>
    <property type="molecule type" value="Genomic_DNA"/>
</dbReference>
<keyword evidence="2" id="KW-1185">Reference proteome</keyword>
<organism evidence="1 2">
    <name type="scientific">Petrolisthes cinctipes</name>
    <name type="common">Flat porcelain crab</name>
    <dbReference type="NCBI Taxonomy" id="88211"/>
    <lineage>
        <taxon>Eukaryota</taxon>
        <taxon>Metazoa</taxon>
        <taxon>Ecdysozoa</taxon>
        <taxon>Arthropoda</taxon>
        <taxon>Crustacea</taxon>
        <taxon>Multicrustacea</taxon>
        <taxon>Malacostraca</taxon>
        <taxon>Eumalacostraca</taxon>
        <taxon>Eucarida</taxon>
        <taxon>Decapoda</taxon>
        <taxon>Pleocyemata</taxon>
        <taxon>Anomura</taxon>
        <taxon>Galatheoidea</taxon>
        <taxon>Porcellanidae</taxon>
        <taxon>Petrolisthes</taxon>
    </lineage>
</organism>
<reference evidence="1" key="1">
    <citation type="submission" date="2023-10" db="EMBL/GenBank/DDBJ databases">
        <title>Genome assemblies of two species of porcelain crab, Petrolisthes cinctipes and Petrolisthes manimaculis (Anomura: Porcellanidae).</title>
        <authorList>
            <person name="Angst P."/>
        </authorList>
    </citation>
    <scope>NUCLEOTIDE SEQUENCE</scope>
    <source>
        <strain evidence="1">PB745_01</strain>
        <tissue evidence="1">Gill</tissue>
    </source>
</reference>
<proteinExistence type="predicted"/>
<dbReference type="AlphaFoldDB" id="A0AAE1L290"/>
<gene>
    <name evidence="1" type="ORF">Pcinc_005819</name>
</gene>
<comment type="caution">
    <text evidence="1">The sequence shown here is derived from an EMBL/GenBank/DDBJ whole genome shotgun (WGS) entry which is preliminary data.</text>
</comment>
<evidence type="ECO:0000313" key="1">
    <source>
        <dbReference type="EMBL" id="KAK3890290.1"/>
    </source>
</evidence>
<dbReference type="Proteomes" id="UP001286313">
    <property type="component" value="Unassembled WGS sequence"/>
</dbReference>
<sequence length="116" mass="12887">MTSLSCSAIVTAANLGSIESGNHGSVGPIMSDRKYTQHFRPLWESDSRFKGWLQPYPGDSTKARCKVCNTTLQAHLKTILGHASTKKHVETMKSSGSKVQTTIRERLHCVQNDQRE</sequence>